<comment type="subcellular location">
    <subcellularLocation>
        <location evidence="1">Golgi apparatus membrane</location>
        <topology evidence="1">Multi-pass membrane protein</topology>
    </subcellularLocation>
</comment>
<feature type="transmembrane region" description="Helical" evidence="8">
    <location>
        <begin position="181"/>
        <end position="198"/>
    </location>
</feature>
<evidence type="ECO:0000256" key="7">
    <source>
        <dbReference type="ARBA" id="ARBA00023136"/>
    </source>
</evidence>
<protein>
    <recommendedName>
        <fullName evidence="9">CWH43-like N-terminal domain-containing protein</fullName>
    </recommendedName>
</protein>
<dbReference type="InterPro" id="IPR019402">
    <property type="entry name" value="CWH43_N"/>
</dbReference>
<keyword evidence="3" id="KW-0337">GPI-anchor biosynthesis</keyword>
<evidence type="ECO:0000259" key="9">
    <source>
        <dbReference type="Pfam" id="PF10277"/>
    </source>
</evidence>
<evidence type="ECO:0000256" key="5">
    <source>
        <dbReference type="ARBA" id="ARBA00022989"/>
    </source>
</evidence>
<keyword evidence="6" id="KW-0333">Golgi apparatus</keyword>
<keyword evidence="4 8" id="KW-0812">Transmembrane</keyword>
<feature type="transmembrane region" description="Helical" evidence="8">
    <location>
        <begin position="141"/>
        <end position="160"/>
    </location>
</feature>
<dbReference type="EMBL" id="JAWZYT010006039">
    <property type="protein sequence ID" value="KAK4288980.1"/>
    <property type="molecule type" value="Genomic_DNA"/>
</dbReference>
<organism evidence="10 11">
    <name type="scientific">Petrolisthes manimaculis</name>
    <dbReference type="NCBI Taxonomy" id="1843537"/>
    <lineage>
        <taxon>Eukaryota</taxon>
        <taxon>Metazoa</taxon>
        <taxon>Ecdysozoa</taxon>
        <taxon>Arthropoda</taxon>
        <taxon>Crustacea</taxon>
        <taxon>Multicrustacea</taxon>
        <taxon>Malacostraca</taxon>
        <taxon>Eumalacostraca</taxon>
        <taxon>Eucarida</taxon>
        <taxon>Decapoda</taxon>
        <taxon>Pleocyemata</taxon>
        <taxon>Anomura</taxon>
        <taxon>Galatheoidea</taxon>
        <taxon>Porcellanidae</taxon>
        <taxon>Petrolisthes</taxon>
    </lineage>
</organism>
<dbReference type="InterPro" id="IPR039545">
    <property type="entry name" value="PGAP2"/>
</dbReference>
<dbReference type="PANTHER" id="PTHR12892">
    <property type="entry name" value="FGF RECEPTOR ACTIVATING PROTEIN 1"/>
    <property type="match status" value="1"/>
</dbReference>
<evidence type="ECO:0000256" key="6">
    <source>
        <dbReference type="ARBA" id="ARBA00023034"/>
    </source>
</evidence>
<dbReference type="PANTHER" id="PTHR12892:SF11">
    <property type="entry name" value="POST-GPI ATTACHMENT TO PROTEINS FACTOR 2"/>
    <property type="match status" value="1"/>
</dbReference>
<evidence type="ECO:0000313" key="10">
    <source>
        <dbReference type="EMBL" id="KAK4288980.1"/>
    </source>
</evidence>
<evidence type="ECO:0000313" key="11">
    <source>
        <dbReference type="Proteomes" id="UP001292094"/>
    </source>
</evidence>
<dbReference type="GO" id="GO:0006506">
    <property type="term" value="P:GPI anchor biosynthetic process"/>
    <property type="evidence" value="ECO:0007669"/>
    <property type="project" value="UniProtKB-KW"/>
</dbReference>
<evidence type="ECO:0000256" key="2">
    <source>
        <dbReference type="ARBA" id="ARBA00007414"/>
    </source>
</evidence>
<dbReference type="Proteomes" id="UP001292094">
    <property type="component" value="Unassembled WGS sequence"/>
</dbReference>
<keyword evidence="11" id="KW-1185">Reference proteome</keyword>
<sequence length="249" mass="28671">MVMGEADVSVVRIAVARLAVVTVSLPLGAFLLCIYLSLRYNFDLSTATHCGVPNYLPSISSSIGEFVPQRYIWRIAIAVHSAPRFLLASMYHSFMNRVLPVDPFYKKAVRFTTLLNVVEIIALLCLSFVSSKENYDMHKFSFIVFMLCSELYMLITYLLLKDNRPRLTSPLERCALTKKRQLMMANLTSFIVALYFFYRHNKYCEPGMYSVFAFLEYVVVLTNMGFHMTAYYDFHHHELVVGQWKAPSS</sequence>
<accession>A0AAE1TMR2</accession>
<dbReference type="GO" id="GO:0005789">
    <property type="term" value="C:endoplasmic reticulum membrane"/>
    <property type="evidence" value="ECO:0007669"/>
    <property type="project" value="TreeGrafter"/>
</dbReference>
<proteinExistence type="inferred from homology"/>
<name>A0AAE1TMR2_9EUCA</name>
<evidence type="ECO:0000256" key="3">
    <source>
        <dbReference type="ARBA" id="ARBA00022502"/>
    </source>
</evidence>
<comment type="similarity">
    <text evidence="2">Belongs to the PGAP2 family.</text>
</comment>
<dbReference type="Pfam" id="PF10277">
    <property type="entry name" value="Frag1"/>
    <property type="match status" value="1"/>
</dbReference>
<evidence type="ECO:0000256" key="1">
    <source>
        <dbReference type="ARBA" id="ARBA00004653"/>
    </source>
</evidence>
<feature type="transmembrane region" description="Helical" evidence="8">
    <location>
        <begin position="18"/>
        <end position="38"/>
    </location>
</feature>
<evidence type="ECO:0000256" key="8">
    <source>
        <dbReference type="SAM" id="Phobius"/>
    </source>
</evidence>
<keyword evidence="7 8" id="KW-0472">Membrane</keyword>
<feature type="transmembrane region" description="Helical" evidence="8">
    <location>
        <begin position="210"/>
        <end position="232"/>
    </location>
</feature>
<dbReference type="AlphaFoldDB" id="A0AAE1TMR2"/>
<keyword evidence="5 8" id="KW-1133">Transmembrane helix</keyword>
<feature type="transmembrane region" description="Helical" evidence="8">
    <location>
        <begin position="108"/>
        <end position="129"/>
    </location>
</feature>
<comment type="caution">
    <text evidence="10">The sequence shown here is derived from an EMBL/GenBank/DDBJ whole genome shotgun (WGS) entry which is preliminary data.</text>
</comment>
<gene>
    <name evidence="10" type="ORF">Pmani_038025</name>
</gene>
<dbReference type="GO" id="GO:0000139">
    <property type="term" value="C:Golgi membrane"/>
    <property type="evidence" value="ECO:0007669"/>
    <property type="project" value="UniProtKB-SubCell"/>
</dbReference>
<evidence type="ECO:0000256" key="4">
    <source>
        <dbReference type="ARBA" id="ARBA00022692"/>
    </source>
</evidence>
<feature type="domain" description="CWH43-like N-terminal" evidence="9">
    <location>
        <begin position="16"/>
        <end position="236"/>
    </location>
</feature>
<reference evidence="10" key="1">
    <citation type="submission" date="2023-11" db="EMBL/GenBank/DDBJ databases">
        <title>Genome assemblies of two species of porcelain crab, Petrolisthes cinctipes and Petrolisthes manimaculis (Anomura: Porcellanidae).</title>
        <authorList>
            <person name="Angst P."/>
        </authorList>
    </citation>
    <scope>NUCLEOTIDE SEQUENCE</scope>
    <source>
        <strain evidence="10">PB745_02</strain>
        <tissue evidence="10">Gill</tissue>
    </source>
</reference>